<organism evidence="2 3">
    <name type="scientific">Chlamydomonas incerta</name>
    <dbReference type="NCBI Taxonomy" id="51695"/>
    <lineage>
        <taxon>Eukaryota</taxon>
        <taxon>Viridiplantae</taxon>
        <taxon>Chlorophyta</taxon>
        <taxon>core chlorophytes</taxon>
        <taxon>Chlorophyceae</taxon>
        <taxon>CS clade</taxon>
        <taxon>Chlamydomonadales</taxon>
        <taxon>Chlamydomonadaceae</taxon>
        <taxon>Chlamydomonas</taxon>
    </lineage>
</organism>
<dbReference type="EMBL" id="JAEHOC010000087">
    <property type="protein sequence ID" value="KAG2423073.1"/>
    <property type="molecule type" value="Genomic_DNA"/>
</dbReference>
<dbReference type="AlphaFoldDB" id="A0A835VRF7"/>
<reference evidence="2" key="1">
    <citation type="journal article" date="2020" name="bioRxiv">
        <title>Comparative genomics of Chlamydomonas.</title>
        <authorList>
            <person name="Craig R.J."/>
            <person name="Hasan A.R."/>
            <person name="Ness R.W."/>
            <person name="Keightley P.D."/>
        </authorList>
    </citation>
    <scope>NUCLEOTIDE SEQUENCE</scope>
    <source>
        <strain evidence="2">SAG 7.73</strain>
    </source>
</reference>
<protein>
    <recommendedName>
        <fullName evidence="1">DDE-1 domain-containing protein</fullName>
    </recommendedName>
</protein>
<dbReference type="OrthoDB" id="7614779at2759"/>
<name>A0A835VRF7_CHLIN</name>
<evidence type="ECO:0000313" key="3">
    <source>
        <dbReference type="Proteomes" id="UP000650467"/>
    </source>
</evidence>
<dbReference type="GO" id="GO:0003676">
    <property type="term" value="F:nucleic acid binding"/>
    <property type="evidence" value="ECO:0007669"/>
    <property type="project" value="InterPro"/>
</dbReference>
<keyword evidence="3" id="KW-1185">Reference proteome</keyword>
<feature type="domain" description="DDE-1" evidence="1">
    <location>
        <begin position="3"/>
        <end position="123"/>
    </location>
</feature>
<dbReference type="Proteomes" id="UP000650467">
    <property type="component" value="Unassembled WGS sequence"/>
</dbReference>
<accession>A0A835VRF7</accession>
<evidence type="ECO:0000313" key="2">
    <source>
        <dbReference type="EMBL" id="KAG2423073.1"/>
    </source>
</evidence>
<dbReference type="Pfam" id="PF03184">
    <property type="entry name" value="DDE_1"/>
    <property type="match status" value="1"/>
</dbReference>
<dbReference type="InterPro" id="IPR004875">
    <property type="entry name" value="DDE_SF_endonuclease_dom"/>
</dbReference>
<proteinExistence type="predicted"/>
<evidence type="ECO:0000259" key="1">
    <source>
        <dbReference type="Pfam" id="PF03184"/>
    </source>
</evidence>
<sequence>MSAMIDCMLLEAWLDFVAHMPGGVSHSNPVLLLLLNSHSSHTALGVIAKSRSLDVEILLPPGNTTSELQPCDQVVSGFKARLATLRVMLLQTKGFTGVTDQALFRLIAEASQASFTPADLSKAFGHCGLYPLDPEEVLNHLPSDEHRGHGRLVQGLRLLPPCWPPL</sequence>
<gene>
    <name evidence="2" type="ORF">HXX76_015589</name>
</gene>
<comment type="caution">
    <text evidence="2">The sequence shown here is derived from an EMBL/GenBank/DDBJ whole genome shotgun (WGS) entry which is preliminary data.</text>
</comment>